<feature type="chain" id="PRO_5005545107" description="Mid2 domain-containing protein" evidence="3">
    <location>
        <begin position="23"/>
        <end position="593"/>
    </location>
</feature>
<feature type="transmembrane region" description="Helical" evidence="2">
    <location>
        <begin position="537"/>
        <end position="561"/>
    </location>
</feature>
<keyword evidence="2" id="KW-1133">Transmembrane helix</keyword>
<name>A0A0L0NES8_TOLOC</name>
<evidence type="ECO:0000313" key="4">
    <source>
        <dbReference type="EMBL" id="KND92546.1"/>
    </source>
</evidence>
<protein>
    <recommendedName>
        <fullName evidence="6">Mid2 domain-containing protein</fullName>
    </recommendedName>
</protein>
<sequence length="593" mass="63006">MLWHSTVSLLWLLSLFATATSAELVVRNLPGRSSSDTVLEIRRRLDRAKRSDTNVVFNNSTSLNHGFDGQKLFQYRNDHIVQNATGKTVVSASIDITCTKCYIKGRASAKLTANSSFNTSQLVHQAVDGIGDTWDNMTTYAKNITKLISKNITHLDNLEIPPPNIDFNVKLDFPDYELMVEFENTELYVELATVLSSGLTYTLTLYKSHDLGLDIDDSLFFGVVFSIDLILSVDSEIEISNGFHVKLDDKVIMNIALFAKEASGLTFNGGKFEFLPVTVQTAHSVLKAVLRMQLRTGFSFKTFATGLHMTIGDLDLDNLSASAGIEARVYANVAEFTTNITASNNDGQKRDGCNVHVAQGYRLAIGAAAGASVGLLGHTWGPTPSTEIPIYYTSLSRACATSGKVATTSAASIAARAPAAGNQVRTTTTKVTYTAVGCASSGLINCPASLQTVTKTVATRTLTTTVPSGSAVVWSTSSASVFSTVGFKKDAISMTASSGKPSSYVPPPPSSSNDSGPGASATAGVLDGETGGVSNKVIIGVSVGVGVPVLLALIGGCLLCLRRRQTVSPAVSYTSTFETKAYQPVSTVERYNS</sequence>
<dbReference type="STRING" id="1163406.A0A0L0NES8"/>
<proteinExistence type="predicted"/>
<organism evidence="4 5">
    <name type="scientific">Tolypocladium ophioglossoides (strain CBS 100239)</name>
    <name type="common">Snaketongue truffleclub</name>
    <name type="synonym">Elaphocordyceps ophioglossoides</name>
    <dbReference type="NCBI Taxonomy" id="1163406"/>
    <lineage>
        <taxon>Eukaryota</taxon>
        <taxon>Fungi</taxon>
        <taxon>Dikarya</taxon>
        <taxon>Ascomycota</taxon>
        <taxon>Pezizomycotina</taxon>
        <taxon>Sordariomycetes</taxon>
        <taxon>Hypocreomycetidae</taxon>
        <taxon>Hypocreales</taxon>
        <taxon>Ophiocordycipitaceae</taxon>
        <taxon>Tolypocladium</taxon>
    </lineage>
</organism>
<keyword evidence="2" id="KW-0812">Transmembrane</keyword>
<feature type="signal peptide" evidence="3">
    <location>
        <begin position="1"/>
        <end position="22"/>
    </location>
</feature>
<feature type="region of interest" description="Disordered" evidence="1">
    <location>
        <begin position="496"/>
        <end position="526"/>
    </location>
</feature>
<gene>
    <name evidence="4" type="ORF">TOPH_02798</name>
</gene>
<comment type="caution">
    <text evidence="4">The sequence shown here is derived from an EMBL/GenBank/DDBJ whole genome shotgun (WGS) entry which is preliminary data.</text>
</comment>
<dbReference type="OrthoDB" id="4733706at2759"/>
<evidence type="ECO:0000256" key="2">
    <source>
        <dbReference type="SAM" id="Phobius"/>
    </source>
</evidence>
<dbReference type="EMBL" id="LFRF01000005">
    <property type="protein sequence ID" value="KND92546.1"/>
    <property type="molecule type" value="Genomic_DNA"/>
</dbReference>
<evidence type="ECO:0000256" key="3">
    <source>
        <dbReference type="SAM" id="SignalP"/>
    </source>
</evidence>
<reference evidence="4 5" key="1">
    <citation type="journal article" date="2015" name="BMC Genomics">
        <title>The genome of the truffle-parasite Tolypocladium ophioglossoides and the evolution of antifungal peptaibiotics.</title>
        <authorList>
            <person name="Quandt C.A."/>
            <person name="Bushley K.E."/>
            <person name="Spatafora J.W."/>
        </authorList>
    </citation>
    <scope>NUCLEOTIDE SEQUENCE [LARGE SCALE GENOMIC DNA]</scope>
    <source>
        <strain evidence="4 5">CBS 100239</strain>
    </source>
</reference>
<accession>A0A0L0NES8</accession>
<dbReference type="Proteomes" id="UP000036947">
    <property type="component" value="Unassembled WGS sequence"/>
</dbReference>
<keyword evidence="3" id="KW-0732">Signal</keyword>
<feature type="compositionally biased region" description="Low complexity" evidence="1">
    <location>
        <begin position="511"/>
        <end position="520"/>
    </location>
</feature>
<evidence type="ECO:0000313" key="5">
    <source>
        <dbReference type="Proteomes" id="UP000036947"/>
    </source>
</evidence>
<evidence type="ECO:0000256" key="1">
    <source>
        <dbReference type="SAM" id="MobiDB-lite"/>
    </source>
</evidence>
<keyword evidence="2" id="KW-0472">Membrane</keyword>
<keyword evidence="5" id="KW-1185">Reference proteome</keyword>
<dbReference type="AlphaFoldDB" id="A0A0L0NES8"/>
<evidence type="ECO:0008006" key="6">
    <source>
        <dbReference type="Google" id="ProtNLM"/>
    </source>
</evidence>